<dbReference type="AlphaFoldDB" id="A0A388ME05"/>
<evidence type="ECO:0000313" key="3">
    <source>
        <dbReference type="Proteomes" id="UP000265515"/>
    </source>
</evidence>
<reference evidence="2 3" key="1">
    <citation type="journal article" date="2018" name="Cell">
        <title>The Chara Genome: Secondary Complexity and Implications for Plant Terrestrialization.</title>
        <authorList>
            <person name="Nishiyama T."/>
            <person name="Sakayama H."/>
            <person name="Vries J.D."/>
            <person name="Buschmann H."/>
            <person name="Saint-Marcoux D."/>
            <person name="Ullrich K.K."/>
            <person name="Haas F.B."/>
            <person name="Vanderstraeten L."/>
            <person name="Becker D."/>
            <person name="Lang D."/>
            <person name="Vosolsobe S."/>
            <person name="Rombauts S."/>
            <person name="Wilhelmsson P.K.I."/>
            <person name="Janitza P."/>
            <person name="Kern R."/>
            <person name="Heyl A."/>
            <person name="Rumpler F."/>
            <person name="Villalobos L.I.A.C."/>
            <person name="Clay J.M."/>
            <person name="Skokan R."/>
            <person name="Toyoda A."/>
            <person name="Suzuki Y."/>
            <person name="Kagoshima H."/>
            <person name="Schijlen E."/>
            <person name="Tajeshwar N."/>
            <person name="Catarino B."/>
            <person name="Hetherington A.J."/>
            <person name="Saltykova A."/>
            <person name="Bonnot C."/>
            <person name="Breuninger H."/>
            <person name="Symeonidi A."/>
            <person name="Radhakrishnan G.V."/>
            <person name="Van Nieuwerburgh F."/>
            <person name="Deforce D."/>
            <person name="Chang C."/>
            <person name="Karol K.G."/>
            <person name="Hedrich R."/>
            <person name="Ulvskov P."/>
            <person name="Glockner G."/>
            <person name="Delwiche C.F."/>
            <person name="Petrasek J."/>
            <person name="Van de Peer Y."/>
            <person name="Friml J."/>
            <person name="Beilby M."/>
            <person name="Dolan L."/>
            <person name="Kohara Y."/>
            <person name="Sugano S."/>
            <person name="Fujiyama A."/>
            <person name="Delaux P.-M."/>
            <person name="Quint M."/>
            <person name="TheiBen G."/>
            <person name="Hagemann M."/>
            <person name="Harholt J."/>
            <person name="Dunand C."/>
            <person name="Zachgo S."/>
            <person name="Langdale J."/>
            <person name="Maumus F."/>
            <person name="Straeten D.V.D."/>
            <person name="Gould S.B."/>
            <person name="Rensing S.A."/>
        </authorList>
    </citation>
    <scope>NUCLEOTIDE SEQUENCE [LARGE SCALE GENOMIC DNA]</scope>
    <source>
        <strain evidence="2 3">S276</strain>
    </source>
</reference>
<evidence type="ECO:0000313" key="2">
    <source>
        <dbReference type="EMBL" id="GBG92709.1"/>
    </source>
</evidence>
<organism evidence="2 3">
    <name type="scientific">Chara braunii</name>
    <name type="common">Braun's stonewort</name>
    <dbReference type="NCBI Taxonomy" id="69332"/>
    <lineage>
        <taxon>Eukaryota</taxon>
        <taxon>Viridiplantae</taxon>
        <taxon>Streptophyta</taxon>
        <taxon>Charophyceae</taxon>
        <taxon>Charales</taxon>
        <taxon>Characeae</taxon>
        <taxon>Chara</taxon>
    </lineage>
</organism>
<feature type="non-terminal residue" evidence="2">
    <location>
        <position position="1"/>
    </location>
</feature>
<accession>A0A388ME05</accession>
<dbReference type="Proteomes" id="UP000265515">
    <property type="component" value="Unassembled WGS sequence"/>
</dbReference>
<dbReference type="Gramene" id="GBG92709">
    <property type="protein sequence ID" value="GBG92709"/>
    <property type="gene ID" value="CBR_g56848"/>
</dbReference>
<dbReference type="EMBL" id="BFEA01001119">
    <property type="protein sequence ID" value="GBG92709.1"/>
    <property type="molecule type" value="Genomic_DNA"/>
</dbReference>
<gene>
    <name evidence="2" type="ORF">CBR_g56848</name>
</gene>
<keyword evidence="3" id="KW-1185">Reference proteome</keyword>
<name>A0A388ME05_CHABU</name>
<feature type="compositionally biased region" description="Basic and acidic residues" evidence="1">
    <location>
        <begin position="73"/>
        <end position="82"/>
    </location>
</feature>
<feature type="region of interest" description="Disordered" evidence="1">
    <location>
        <begin position="1"/>
        <end position="34"/>
    </location>
</feature>
<protein>
    <submittedName>
        <fullName evidence="2">Uncharacterized protein</fullName>
    </submittedName>
</protein>
<sequence length="229" mass="26417">EEKKKKEDDEKATKEEEARVELARKKTKEDEDAERKWELKMLLAEQREEYEKKREKEKIEYEKKLEKMERLVRKMDMNPEGKRKGKQRVVEVVSSGGEEAEASDLETPLRDKRKRRDSTRAVENSPPVDTPLKVGRCEGPGDEQVTPASTSRRKGRGRPTKAEVEAKRILNGDDPWEGVPAGDKYKTEESYQKAISKALSTFYPETLKAMCRGADILFRNTKEAIDDLT</sequence>
<feature type="region of interest" description="Disordered" evidence="1">
    <location>
        <begin position="73"/>
        <end position="163"/>
    </location>
</feature>
<evidence type="ECO:0000256" key="1">
    <source>
        <dbReference type="SAM" id="MobiDB-lite"/>
    </source>
</evidence>
<proteinExistence type="predicted"/>
<comment type="caution">
    <text evidence="2">The sequence shown here is derived from an EMBL/GenBank/DDBJ whole genome shotgun (WGS) entry which is preliminary data.</text>
</comment>